<accession>A0ABQ0LEX9</accession>
<gene>
    <name evidence="1" type="ORF">MCHLO_06979</name>
</gene>
<keyword evidence="2" id="KW-1185">Reference proteome</keyword>
<sequence>MPRTRLWSTECGFNAEQCMSPDFVTRGHDTGTRLLPDNPIPSSFENIIFPVEDTITPLGLQPTPNKTAAPFLQA</sequence>
<name>A0ABQ0LEX9_MYCCL</name>
<protein>
    <submittedName>
        <fullName evidence="1">Uncharacterized protein</fullName>
    </submittedName>
</protein>
<organism evidence="1 2">
    <name type="scientific">Mycena chlorophos</name>
    <name type="common">Agaric fungus</name>
    <name type="synonym">Agaricus chlorophos</name>
    <dbReference type="NCBI Taxonomy" id="658473"/>
    <lineage>
        <taxon>Eukaryota</taxon>
        <taxon>Fungi</taxon>
        <taxon>Dikarya</taxon>
        <taxon>Basidiomycota</taxon>
        <taxon>Agaricomycotina</taxon>
        <taxon>Agaricomycetes</taxon>
        <taxon>Agaricomycetidae</taxon>
        <taxon>Agaricales</taxon>
        <taxon>Marasmiineae</taxon>
        <taxon>Mycenaceae</taxon>
        <taxon>Mycena</taxon>
    </lineage>
</organism>
<evidence type="ECO:0000313" key="2">
    <source>
        <dbReference type="Proteomes" id="UP000815677"/>
    </source>
</evidence>
<reference evidence="1" key="1">
    <citation type="submission" date="2014-09" db="EMBL/GenBank/DDBJ databases">
        <title>Genome sequence of the luminous mushroom Mycena chlorophos for searching fungal bioluminescence genes.</title>
        <authorList>
            <person name="Tanaka Y."/>
            <person name="Kasuga D."/>
            <person name="Oba Y."/>
            <person name="Hase S."/>
            <person name="Sato K."/>
            <person name="Oba Y."/>
            <person name="Sakakibara Y."/>
        </authorList>
    </citation>
    <scope>NUCLEOTIDE SEQUENCE</scope>
</reference>
<evidence type="ECO:0000313" key="1">
    <source>
        <dbReference type="EMBL" id="GAT49685.1"/>
    </source>
</evidence>
<dbReference type="Proteomes" id="UP000815677">
    <property type="component" value="Unassembled WGS sequence"/>
</dbReference>
<dbReference type="EMBL" id="DF845777">
    <property type="protein sequence ID" value="GAT49685.1"/>
    <property type="molecule type" value="Genomic_DNA"/>
</dbReference>
<proteinExistence type="predicted"/>